<feature type="transmembrane region" description="Helical" evidence="8">
    <location>
        <begin position="144"/>
        <end position="164"/>
    </location>
</feature>
<dbReference type="AlphaFoldDB" id="A0A7E4ZZH8"/>
<keyword evidence="3 8" id="KW-1133">Transmembrane helix</keyword>
<evidence type="ECO:0000256" key="8">
    <source>
        <dbReference type="SAM" id="Phobius"/>
    </source>
</evidence>
<evidence type="ECO:0000256" key="6">
    <source>
        <dbReference type="ARBA" id="ARBA00023170"/>
    </source>
</evidence>
<keyword evidence="5 8" id="KW-0472">Membrane</keyword>
<evidence type="ECO:0000313" key="11">
    <source>
        <dbReference type="WBParaSite" id="Pan_g5377.t1"/>
    </source>
</evidence>
<feature type="transmembrane region" description="Helical" evidence="8">
    <location>
        <begin position="184"/>
        <end position="207"/>
    </location>
</feature>
<dbReference type="PANTHER" id="PTHR24243:SF230">
    <property type="entry name" value="G-PROTEIN COUPLED RECEPTORS FAMILY 1 PROFILE DOMAIN-CONTAINING PROTEIN"/>
    <property type="match status" value="1"/>
</dbReference>
<dbReference type="Proteomes" id="UP000492821">
    <property type="component" value="Unassembled WGS sequence"/>
</dbReference>
<feature type="transmembrane region" description="Helical" evidence="8">
    <location>
        <begin position="336"/>
        <end position="353"/>
    </location>
</feature>
<dbReference type="InterPro" id="IPR017452">
    <property type="entry name" value="GPCR_Rhodpsn_7TM"/>
</dbReference>
<dbReference type="GO" id="GO:0004930">
    <property type="term" value="F:G protein-coupled receptor activity"/>
    <property type="evidence" value="ECO:0007669"/>
    <property type="project" value="UniProtKB-KW"/>
</dbReference>
<comment type="subcellular location">
    <subcellularLocation>
        <location evidence="1">Membrane</location>
        <topology evidence="1">Multi-pass membrane protein</topology>
    </subcellularLocation>
</comment>
<dbReference type="PROSITE" id="PS50262">
    <property type="entry name" value="G_PROTEIN_RECEP_F1_2"/>
    <property type="match status" value="1"/>
</dbReference>
<feature type="transmembrane region" description="Helical" evidence="8">
    <location>
        <begin position="237"/>
        <end position="260"/>
    </location>
</feature>
<feature type="domain" description="G-protein coupled receptors family 1 profile" evidence="9">
    <location>
        <begin position="83"/>
        <end position="395"/>
    </location>
</feature>
<proteinExistence type="predicted"/>
<dbReference type="PANTHER" id="PTHR24243">
    <property type="entry name" value="G-PROTEIN COUPLED RECEPTOR"/>
    <property type="match status" value="1"/>
</dbReference>
<protein>
    <submittedName>
        <fullName evidence="11">G_PROTEIN_RECEP_F1_2 domain-containing protein</fullName>
    </submittedName>
</protein>
<evidence type="ECO:0000256" key="3">
    <source>
        <dbReference type="ARBA" id="ARBA00022989"/>
    </source>
</evidence>
<feature type="transmembrane region" description="Helical" evidence="8">
    <location>
        <begin position="103"/>
        <end position="124"/>
    </location>
</feature>
<dbReference type="WBParaSite" id="Pan_g5377.t1">
    <property type="protein sequence ID" value="Pan_g5377.t1"/>
    <property type="gene ID" value="Pan_g5377"/>
</dbReference>
<name>A0A7E4ZZH8_PANRE</name>
<feature type="transmembrane region" description="Helical" evidence="8">
    <location>
        <begin position="373"/>
        <end position="398"/>
    </location>
</feature>
<dbReference type="Gene3D" id="1.20.1070.10">
    <property type="entry name" value="Rhodopsin 7-helix transmembrane proteins"/>
    <property type="match status" value="1"/>
</dbReference>
<keyword evidence="10" id="KW-1185">Reference proteome</keyword>
<accession>A0A7E4ZZH8</accession>
<evidence type="ECO:0000256" key="1">
    <source>
        <dbReference type="ARBA" id="ARBA00004141"/>
    </source>
</evidence>
<evidence type="ECO:0000313" key="10">
    <source>
        <dbReference type="Proteomes" id="UP000492821"/>
    </source>
</evidence>
<reference evidence="10" key="1">
    <citation type="journal article" date="2013" name="Genetics">
        <title>The draft genome and transcriptome of Panagrellus redivivus are shaped by the harsh demands of a free-living lifestyle.</title>
        <authorList>
            <person name="Srinivasan J."/>
            <person name="Dillman A.R."/>
            <person name="Macchietto M.G."/>
            <person name="Heikkinen L."/>
            <person name="Lakso M."/>
            <person name="Fracchia K.M."/>
            <person name="Antoshechkin I."/>
            <person name="Mortazavi A."/>
            <person name="Wong G."/>
            <person name="Sternberg P.W."/>
        </authorList>
    </citation>
    <scope>NUCLEOTIDE SEQUENCE [LARGE SCALE GENOMIC DNA]</scope>
    <source>
        <strain evidence="10">MT8872</strain>
    </source>
</reference>
<feature type="transmembrane region" description="Helical" evidence="8">
    <location>
        <begin position="71"/>
        <end position="91"/>
    </location>
</feature>
<dbReference type="InterPro" id="IPR000276">
    <property type="entry name" value="GPCR_Rhodpsn"/>
</dbReference>
<dbReference type="SUPFAM" id="SSF81321">
    <property type="entry name" value="Family A G protein-coupled receptor-like"/>
    <property type="match status" value="1"/>
</dbReference>
<evidence type="ECO:0000256" key="2">
    <source>
        <dbReference type="ARBA" id="ARBA00022692"/>
    </source>
</evidence>
<reference evidence="11" key="2">
    <citation type="submission" date="2020-10" db="UniProtKB">
        <authorList>
            <consortium name="WormBaseParasite"/>
        </authorList>
    </citation>
    <scope>IDENTIFICATION</scope>
</reference>
<dbReference type="CDD" id="cd00637">
    <property type="entry name" value="7tm_classA_rhodopsin-like"/>
    <property type="match status" value="1"/>
</dbReference>
<keyword evidence="7" id="KW-0807">Transducer</keyword>
<evidence type="ECO:0000256" key="4">
    <source>
        <dbReference type="ARBA" id="ARBA00023040"/>
    </source>
</evidence>
<keyword evidence="2 8" id="KW-0812">Transmembrane</keyword>
<evidence type="ECO:0000256" key="5">
    <source>
        <dbReference type="ARBA" id="ARBA00023136"/>
    </source>
</evidence>
<organism evidence="10 11">
    <name type="scientific">Panagrellus redivivus</name>
    <name type="common">Microworm</name>
    <dbReference type="NCBI Taxonomy" id="6233"/>
    <lineage>
        <taxon>Eukaryota</taxon>
        <taxon>Metazoa</taxon>
        <taxon>Ecdysozoa</taxon>
        <taxon>Nematoda</taxon>
        <taxon>Chromadorea</taxon>
        <taxon>Rhabditida</taxon>
        <taxon>Tylenchina</taxon>
        <taxon>Panagrolaimomorpha</taxon>
        <taxon>Panagrolaimoidea</taxon>
        <taxon>Panagrolaimidae</taxon>
        <taxon>Panagrellus</taxon>
    </lineage>
</organism>
<sequence length="437" mass="49803">MSLADSLPLLMSSTSSSRLGNASTSETVLNALIESTTMESLSYEYSIDDDEEPDDYVGGTLLLNLRKYARHILPIFCVVGILGNCMALLLIRTNYWLRRLTSNIYLCTLSLCSCLFLGSVLITWIDSSLGFPLYSNSELGCKTFTFLAHACDLVCVWMICWTSIDRAIVLYRPGIRKTVCSKKFARQLVIGTIIFSTILYGWCLVFAGLEESNDGSTYCGLGLDKDYKFFGYGLRDLHIFFSLLDTILCTIVPSLLIMLVNSLSIYRYRQCMKIYASGILRVRFLRLPGAQETKPAEETTTAKKFLLSQQSQVTSQVATNSSRSSHGTKIRSSDLTLSRSLLIVTSTFVLLNVPNYACRLYETVFQIEQTRWWQFLVFMTYLLYYFHHATLFYVYVFWSPQMKKQLKPTALKLLECYCFKTVPEFGHSQVSLQVYKR</sequence>
<keyword evidence="6" id="KW-0675">Receptor</keyword>
<evidence type="ECO:0000256" key="7">
    <source>
        <dbReference type="ARBA" id="ARBA00023224"/>
    </source>
</evidence>
<evidence type="ECO:0000259" key="9">
    <source>
        <dbReference type="PROSITE" id="PS50262"/>
    </source>
</evidence>
<dbReference type="GO" id="GO:0005886">
    <property type="term" value="C:plasma membrane"/>
    <property type="evidence" value="ECO:0007669"/>
    <property type="project" value="TreeGrafter"/>
</dbReference>
<dbReference type="Pfam" id="PF00001">
    <property type="entry name" value="7tm_1"/>
    <property type="match status" value="1"/>
</dbReference>
<keyword evidence="4" id="KW-0297">G-protein coupled receptor</keyword>